<gene>
    <name evidence="2" type="ORF">EYF80_050649</name>
</gene>
<comment type="caution">
    <text evidence="2">The sequence shown here is derived from an EMBL/GenBank/DDBJ whole genome shotgun (WGS) entry which is preliminary data.</text>
</comment>
<sequence length="80" mass="8837">MPLQNSPLANKPLANKPLANKPLANGSLGRSRLQTRLRCSSGYRKDSDWLRRIRARPLIGRALFPGPRCASSDVSRSAPR</sequence>
<proteinExistence type="predicted"/>
<protein>
    <submittedName>
        <fullName evidence="2">Uncharacterized protein</fullName>
    </submittedName>
</protein>
<organism evidence="2 3">
    <name type="scientific">Liparis tanakae</name>
    <name type="common">Tanaka's snailfish</name>
    <dbReference type="NCBI Taxonomy" id="230148"/>
    <lineage>
        <taxon>Eukaryota</taxon>
        <taxon>Metazoa</taxon>
        <taxon>Chordata</taxon>
        <taxon>Craniata</taxon>
        <taxon>Vertebrata</taxon>
        <taxon>Euteleostomi</taxon>
        <taxon>Actinopterygii</taxon>
        <taxon>Neopterygii</taxon>
        <taxon>Teleostei</taxon>
        <taxon>Neoteleostei</taxon>
        <taxon>Acanthomorphata</taxon>
        <taxon>Eupercaria</taxon>
        <taxon>Perciformes</taxon>
        <taxon>Cottioidei</taxon>
        <taxon>Cottales</taxon>
        <taxon>Liparidae</taxon>
        <taxon>Liparis</taxon>
    </lineage>
</organism>
<feature type="region of interest" description="Disordered" evidence="1">
    <location>
        <begin position="1"/>
        <end position="31"/>
    </location>
</feature>
<name>A0A4Z2FEK7_9TELE</name>
<evidence type="ECO:0000313" key="3">
    <source>
        <dbReference type="Proteomes" id="UP000314294"/>
    </source>
</evidence>
<evidence type="ECO:0000256" key="1">
    <source>
        <dbReference type="SAM" id="MobiDB-lite"/>
    </source>
</evidence>
<dbReference type="EMBL" id="SRLO01001301">
    <property type="protein sequence ID" value="TNN39194.1"/>
    <property type="molecule type" value="Genomic_DNA"/>
</dbReference>
<evidence type="ECO:0000313" key="2">
    <source>
        <dbReference type="EMBL" id="TNN39194.1"/>
    </source>
</evidence>
<dbReference type="AlphaFoldDB" id="A0A4Z2FEK7"/>
<keyword evidence="3" id="KW-1185">Reference proteome</keyword>
<dbReference type="Proteomes" id="UP000314294">
    <property type="component" value="Unassembled WGS sequence"/>
</dbReference>
<accession>A0A4Z2FEK7</accession>
<reference evidence="2 3" key="1">
    <citation type="submission" date="2019-03" db="EMBL/GenBank/DDBJ databases">
        <title>First draft genome of Liparis tanakae, snailfish: a comprehensive survey of snailfish specific genes.</title>
        <authorList>
            <person name="Kim W."/>
            <person name="Song I."/>
            <person name="Jeong J.-H."/>
            <person name="Kim D."/>
            <person name="Kim S."/>
            <person name="Ryu S."/>
            <person name="Song J.Y."/>
            <person name="Lee S.K."/>
        </authorList>
    </citation>
    <scope>NUCLEOTIDE SEQUENCE [LARGE SCALE GENOMIC DNA]</scope>
    <source>
        <tissue evidence="2">Muscle</tissue>
    </source>
</reference>